<dbReference type="EMBL" id="MAYM02001047">
    <property type="protein sequence ID" value="RLN27253.1"/>
    <property type="molecule type" value="Genomic_DNA"/>
</dbReference>
<evidence type="ECO:0000313" key="1">
    <source>
        <dbReference type="EMBL" id="KAG2526748.1"/>
    </source>
</evidence>
<evidence type="ECO:0000313" key="3">
    <source>
        <dbReference type="EMBL" id="RLN27253.1"/>
    </source>
</evidence>
<dbReference type="Proteomes" id="UP000785171">
    <property type="component" value="Unassembled WGS sequence"/>
</dbReference>
<dbReference type="AlphaFoldDB" id="A0A3R7MS29"/>
<name>A0A3R7MS29_9STRA</name>
<dbReference type="EMBL" id="MBDN02000042">
    <property type="protein sequence ID" value="RLN82990.1"/>
    <property type="molecule type" value="Genomic_DNA"/>
</dbReference>
<proteinExistence type="predicted"/>
<protein>
    <submittedName>
        <fullName evidence="3">Uncharacterized protein</fullName>
    </submittedName>
</protein>
<reference evidence="1" key="3">
    <citation type="submission" date="2020-06" db="EMBL/GenBank/DDBJ databases">
        <authorList>
            <person name="Studholme D.J."/>
        </authorList>
    </citation>
    <scope>NUCLEOTIDE SEQUENCE</scope>
    <source>
        <strain evidence="1">NZFS 2646</strain>
        <strain evidence="2">NZFS 3630</strain>
    </source>
</reference>
<evidence type="ECO:0000313" key="2">
    <source>
        <dbReference type="EMBL" id="KAG2530693.1"/>
    </source>
</evidence>
<evidence type="ECO:0000313" key="5">
    <source>
        <dbReference type="Proteomes" id="UP000285624"/>
    </source>
</evidence>
<dbReference type="Proteomes" id="UP000792063">
    <property type="component" value="Unassembled WGS sequence"/>
</dbReference>
<gene>
    <name evidence="3" type="ORF">BBI17_002411</name>
    <name evidence="4" type="ORF">BBO99_00002497</name>
    <name evidence="1" type="ORF">JM16_003705</name>
    <name evidence="2" type="ORF">JM18_001961</name>
</gene>
<keyword evidence="5" id="KW-1185">Reference proteome</keyword>
<dbReference type="EMBL" id="JPWV03000066">
    <property type="protein sequence ID" value="KAG2526748.1"/>
    <property type="molecule type" value="Genomic_DNA"/>
</dbReference>
<dbReference type="EMBL" id="JPWU03000027">
    <property type="protein sequence ID" value="KAG2530693.1"/>
    <property type="molecule type" value="Genomic_DNA"/>
</dbReference>
<reference evidence="5 6" key="2">
    <citation type="submission" date="2018-07" db="EMBL/GenBank/DDBJ databases">
        <title>Genome sequencing of oomycete isolates from Chile give support for New Zealand origin for Phytophthora kernoviae and make available the first Nothophytophthora sp. genome.</title>
        <authorList>
            <person name="Studholme D.J."/>
            <person name="Sanfuentes E."/>
            <person name="Panda P."/>
            <person name="Hill R."/>
            <person name="Sambles C."/>
            <person name="Grant M."/>
            <person name="Williams N.M."/>
            <person name="Mcdougal R.L."/>
        </authorList>
    </citation>
    <scope>NUCLEOTIDE SEQUENCE [LARGE SCALE GENOMIC DNA]</scope>
    <source>
        <strain evidence="3">Chile2</strain>
        <strain evidence="4">Chile4</strain>
    </source>
</reference>
<dbReference type="STRING" id="325452.A0A3R7MS29"/>
<evidence type="ECO:0000313" key="4">
    <source>
        <dbReference type="EMBL" id="RLN82990.1"/>
    </source>
</evidence>
<organism evidence="3 6">
    <name type="scientific">Phytophthora kernoviae</name>
    <dbReference type="NCBI Taxonomy" id="325452"/>
    <lineage>
        <taxon>Eukaryota</taxon>
        <taxon>Sar</taxon>
        <taxon>Stramenopiles</taxon>
        <taxon>Oomycota</taxon>
        <taxon>Peronosporomycetes</taxon>
        <taxon>Peronosporales</taxon>
        <taxon>Peronosporaceae</taxon>
        <taxon>Phytophthora</taxon>
    </lineage>
</organism>
<reference evidence="1" key="1">
    <citation type="journal article" date="2015" name="Genom Data">
        <title>Genome sequences of six Phytophthora species associated with forests in New Zealand.</title>
        <authorList>
            <person name="Studholme D.J."/>
            <person name="McDougal R.L."/>
            <person name="Sambles C."/>
            <person name="Hansen E."/>
            <person name="Hardy G."/>
            <person name="Grant M."/>
            <person name="Ganley R.J."/>
            <person name="Williams N.M."/>
        </authorList>
    </citation>
    <scope>NUCLEOTIDE SEQUENCE</scope>
    <source>
        <strain evidence="1">NZFS 2646</strain>
        <strain evidence="2">NZFS 3630</strain>
    </source>
</reference>
<sequence length="156" mass="17699">MAMPRHVPSTKPKPSVVTRLRLKLNQEVPKHVAKSVDAVCDAFEEELMPVYPPRDVGVDNYELFYDCCRRLAKYIETNMTTTPGFLEQMDRIILACHSGATGSVLRSVMTKDLRIRRRDRHEIPLKNGCKQVTVKVESVSRVGDEEATVDEEPSEV</sequence>
<dbReference type="Proteomes" id="UP000285883">
    <property type="component" value="Unassembled WGS sequence"/>
</dbReference>
<accession>A0A3R7MS29</accession>
<dbReference type="Proteomes" id="UP000285624">
    <property type="component" value="Unassembled WGS sequence"/>
</dbReference>
<evidence type="ECO:0000313" key="6">
    <source>
        <dbReference type="Proteomes" id="UP000285883"/>
    </source>
</evidence>
<comment type="caution">
    <text evidence="3">The sequence shown here is derived from an EMBL/GenBank/DDBJ whole genome shotgun (WGS) entry which is preliminary data.</text>
</comment>